<protein>
    <submittedName>
        <fullName evidence="1">Uncharacterized protein</fullName>
    </submittedName>
</protein>
<proteinExistence type="predicted"/>
<name>A0ABU6BBN2_9STRE</name>
<evidence type="ECO:0000313" key="2">
    <source>
        <dbReference type="Proteomes" id="UP001308656"/>
    </source>
</evidence>
<accession>A0ABU6BBN2</accession>
<keyword evidence="2" id="KW-1185">Reference proteome</keyword>
<organism evidence="1 2">
    <name type="scientific">Streptococcus gingivalis</name>
    <dbReference type="NCBI Taxonomy" id="3111861"/>
    <lineage>
        <taxon>Bacteria</taxon>
        <taxon>Bacillati</taxon>
        <taxon>Bacillota</taxon>
        <taxon>Bacilli</taxon>
        <taxon>Lactobacillales</taxon>
        <taxon>Streptococcaceae</taxon>
        <taxon>Streptococcus</taxon>
    </lineage>
</organism>
<comment type="caution">
    <text evidence="1">The sequence shown here is derived from an EMBL/GenBank/DDBJ whole genome shotgun (WGS) entry which is preliminary data.</text>
</comment>
<dbReference type="EMBL" id="JAYKTO010000002">
    <property type="protein sequence ID" value="MEB3520924.1"/>
    <property type="molecule type" value="Genomic_DNA"/>
</dbReference>
<evidence type="ECO:0000313" key="1">
    <source>
        <dbReference type="EMBL" id="MEB3520924.1"/>
    </source>
</evidence>
<sequence>MMIVFTEENAKNFSKRLDDATTDIFEVVIDDKIFYSLDSIAQFKLSRAIKIMFDLGRMCEQSQLIARNQAKDK</sequence>
<dbReference type="RefSeq" id="WP_324738324.1">
    <property type="nucleotide sequence ID" value="NZ_JAYKTO010000002.1"/>
</dbReference>
<gene>
    <name evidence="1" type="ORF">SM122_10225</name>
</gene>
<reference evidence="1 2" key="1">
    <citation type="submission" date="2024-01" db="EMBL/GenBank/DDBJ databases">
        <title>Description of Streptococcus dentalis sp. nov., Streptococcus gingivalis sp. nov., Streptococcus lingualis sp. nov. isolated from human oral cavity.</title>
        <authorList>
            <person name="Choi Y.S."/>
            <person name="Goo B.J."/>
            <person name="Bae J.W."/>
        </authorList>
    </citation>
    <scope>NUCLEOTIDE SEQUENCE [LARGE SCALE GENOMIC DNA]</scope>
    <source>
        <strain evidence="1 2">S2</strain>
    </source>
</reference>
<dbReference type="Proteomes" id="UP001308656">
    <property type="component" value="Unassembled WGS sequence"/>
</dbReference>